<evidence type="ECO:0000313" key="3">
    <source>
        <dbReference type="EMBL" id="NMC62700.1"/>
    </source>
</evidence>
<feature type="compositionally biased region" description="Basic and acidic residues" evidence="1">
    <location>
        <begin position="23"/>
        <end position="34"/>
    </location>
</feature>
<dbReference type="Pfam" id="PF10263">
    <property type="entry name" value="SprT-like"/>
    <property type="match status" value="1"/>
</dbReference>
<comment type="caution">
    <text evidence="3">The sequence shown here is derived from an EMBL/GenBank/DDBJ whole genome shotgun (WGS) entry which is preliminary data.</text>
</comment>
<evidence type="ECO:0000256" key="1">
    <source>
        <dbReference type="SAM" id="MobiDB-lite"/>
    </source>
</evidence>
<keyword evidence="3" id="KW-0645">Protease</keyword>
<proteinExistence type="predicted"/>
<evidence type="ECO:0000259" key="2">
    <source>
        <dbReference type="Pfam" id="PF10263"/>
    </source>
</evidence>
<dbReference type="GO" id="GO:0006950">
    <property type="term" value="P:response to stress"/>
    <property type="evidence" value="ECO:0007669"/>
    <property type="project" value="UniProtKB-ARBA"/>
</dbReference>
<keyword evidence="3" id="KW-0378">Hydrolase</keyword>
<reference evidence="3 4" key="1">
    <citation type="journal article" date="2020" name="Biotechnol. Biofuels">
        <title>New insights from the biogas microbiome by comprehensive genome-resolved metagenomics of nearly 1600 species originating from multiple anaerobic digesters.</title>
        <authorList>
            <person name="Campanaro S."/>
            <person name="Treu L."/>
            <person name="Rodriguez-R L.M."/>
            <person name="Kovalovszki A."/>
            <person name="Ziels R.M."/>
            <person name="Maus I."/>
            <person name="Zhu X."/>
            <person name="Kougias P.G."/>
            <person name="Basile A."/>
            <person name="Luo G."/>
            <person name="Schluter A."/>
            <person name="Konstantinidis K.T."/>
            <person name="Angelidaki I."/>
        </authorList>
    </citation>
    <scope>NUCLEOTIDE SEQUENCE [LARGE SCALE GENOMIC DNA]</scope>
    <source>
        <strain evidence="3">AS27yjCOA_65</strain>
    </source>
</reference>
<keyword evidence="3" id="KW-0482">Metalloprotease</keyword>
<dbReference type="GO" id="GO:0006508">
    <property type="term" value="P:proteolysis"/>
    <property type="evidence" value="ECO:0007669"/>
    <property type="project" value="UniProtKB-KW"/>
</dbReference>
<evidence type="ECO:0000313" key="4">
    <source>
        <dbReference type="Proteomes" id="UP000524246"/>
    </source>
</evidence>
<dbReference type="AlphaFoldDB" id="A0A7X9IL70"/>
<dbReference type="Proteomes" id="UP000524246">
    <property type="component" value="Unassembled WGS sequence"/>
</dbReference>
<name>A0A7X9IL70_9DELT</name>
<feature type="region of interest" description="Disordered" evidence="1">
    <location>
        <begin position="21"/>
        <end position="43"/>
    </location>
</feature>
<accession>A0A7X9IL70</accession>
<organism evidence="3 4">
    <name type="scientific">SAR324 cluster bacterium</name>
    <dbReference type="NCBI Taxonomy" id="2024889"/>
    <lineage>
        <taxon>Bacteria</taxon>
        <taxon>Deltaproteobacteria</taxon>
        <taxon>SAR324 cluster</taxon>
    </lineage>
</organism>
<protein>
    <submittedName>
        <fullName evidence="3">SprT family zinc-dependent metalloprotease</fullName>
    </submittedName>
</protein>
<feature type="domain" description="SprT-like" evidence="2">
    <location>
        <begin position="63"/>
        <end position="154"/>
    </location>
</feature>
<dbReference type="InterPro" id="IPR006640">
    <property type="entry name" value="SprT-like_domain"/>
</dbReference>
<dbReference type="EMBL" id="JAAZON010000256">
    <property type="protein sequence ID" value="NMC62700.1"/>
    <property type="molecule type" value="Genomic_DNA"/>
</dbReference>
<dbReference type="GO" id="GO:0008237">
    <property type="term" value="F:metallopeptidase activity"/>
    <property type="evidence" value="ECO:0007669"/>
    <property type="project" value="UniProtKB-KW"/>
</dbReference>
<sequence>MQFIQLSLFKGLGSLFSVRRKSAVSEEKPSEKDKQKHRSKITCQLKEKKNAKAKESLELKKVWNSLKEEYFPNESELDVYSIYWSKRRHLRTLASCNISKKKVTVACELNNDAYAHWLSPLLYHEMCHAILGDKIANSGGTMKFHGSEFKRLENRHPLKKDLDLWIRSGGWLSAIRSHRSKEAHQKRLKKNKVT</sequence>
<gene>
    <name evidence="3" type="ORF">GYA55_05960</name>
</gene>